<evidence type="ECO:0000313" key="2">
    <source>
        <dbReference type="EnsemblMetazoa" id="AALFPA23_018191.P26719"/>
    </source>
</evidence>
<reference evidence="2" key="2">
    <citation type="submission" date="2025-05" db="UniProtKB">
        <authorList>
            <consortium name="EnsemblMetazoa"/>
        </authorList>
    </citation>
    <scope>IDENTIFICATION</scope>
    <source>
        <strain evidence="2">Foshan</strain>
    </source>
</reference>
<protein>
    <recommendedName>
        <fullName evidence="4">M-type 9 protein</fullName>
    </recommendedName>
</protein>
<dbReference type="Proteomes" id="UP000069940">
    <property type="component" value="Unassembled WGS sequence"/>
</dbReference>
<feature type="region of interest" description="Disordered" evidence="1">
    <location>
        <begin position="1"/>
        <end position="25"/>
    </location>
</feature>
<dbReference type="PANTHER" id="PTHR21838">
    <property type="entry name" value="COILED-COIL DOMAIN-CONTAINING PROTEIN 137"/>
    <property type="match status" value="1"/>
</dbReference>
<accession>A0ABM1ZGD1</accession>
<evidence type="ECO:0008006" key="4">
    <source>
        <dbReference type="Google" id="ProtNLM"/>
    </source>
</evidence>
<evidence type="ECO:0000313" key="3">
    <source>
        <dbReference type="Proteomes" id="UP000069940"/>
    </source>
</evidence>
<feature type="compositionally biased region" description="Basic and acidic residues" evidence="1">
    <location>
        <begin position="32"/>
        <end position="48"/>
    </location>
</feature>
<name>A0ABM1ZGD1_AEDAL</name>
<feature type="compositionally biased region" description="Basic residues" evidence="1">
    <location>
        <begin position="68"/>
        <end position="87"/>
    </location>
</feature>
<dbReference type="GeneID" id="115260562"/>
<organism evidence="2 3">
    <name type="scientific">Aedes albopictus</name>
    <name type="common">Asian tiger mosquito</name>
    <name type="synonym">Stegomyia albopicta</name>
    <dbReference type="NCBI Taxonomy" id="7160"/>
    <lineage>
        <taxon>Eukaryota</taxon>
        <taxon>Metazoa</taxon>
        <taxon>Ecdysozoa</taxon>
        <taxon>Arthropoda</taxon>
        <taxon>Hexapoda</taxon>
        <taxon>Insecta</taxon>
        <taxon>Pterygota</taxon>
        <taxon>Neoptera</taxon>
        <taxon>Endopterygota</taxon>
        <taxon>Diptera</taxon>
        <taxon>Nematocera</taxon>
        <taxon>Culicoidea</taxon>
        <taxon>Culicidae</taxon>
        <taxon>Culicinae</taxon>
        <taxon>Aedini</taxon>
        <taxon>Aedes</taxon>
        <taxon>Stegomyia</taxon>
    </lineage>
</organism>
<reference evidence="3" key="1">
    <citation type="journal article" date="2015" name="Proc. Natl. Acad. Sci. U.S.A.">
        <title>Genome sequence of the Asian Tiger mosquito, Aedes albopictus, reveals insights into its biology, genetics, and evolution.</title>
        <authorList>
            <person name="Chen X.G."/>
            <person name="Jiang X."/>
            <person name="Gu J."/>
            <person name="Xu M."/>
            <person name="Wu Y."/>
            <person name="Deng Y."/>
            <person name="Zhang C."/>
            <person name="Bonizzoni M."/>
            <person name="Dermauw W."/>
            <person name="Vontas J."/>
            <person name="Armbruster P."/>
            <person name="Huang X."/>
            <person name="Yang Y."/>
            <person name="Zhang H."/>
            <person name="He W."/>
            <person name="Peng H."/>
            <person name="Liu Y."/>
            <person name="Wu K."/>
            <person name="Chen J."/>
            <person name="Lirakis M."/>
            <person name="Topalis P."/>
            <person name="Van Leeuwen T."/>
            <person name="Hall A.B."/>
            <person name="Jiang X."/>
            <person name="Thorpe C."/>
            <person name="Mueller R.L."/>
            <person name="Sun C."/>
            <person name="Waterhouse R.M."/>
            <person name="Yan G."/>
            <person name="Tu Z.J."/>
            <person name="Fang X."/>
            <person name="James A.A."/>
        </authorList>
    </citation>
    <scope>NUCLEOTIDE SEQUENCE [LARGE SCALE GENOMIC DNA]</scope>
    <source>
        <strain evidence="3">Foshan</strain>
    </source>
</reference>
<feature type="region of interest" description="Disordered" evidence="1">
    <location>
        <begin position="188"/>
        <end position="207"/>
    </location>
</feature>
<feature type="compositionally biased region" description="Basic residues" evidence="1">
    <location>
        <begin position="7"/>
        <end position="19"/>
    </location>
</feature>
<keyword evidence="3" id="KW-1185">Reference proteome</keyword>
<dbReference type="RefSeq" id="XP_029717339.2">
    <property type="nucleotide sequence ID" value="XM_029861479.2"/>
</dbReference>
<dbReference type="PANTHER" id="PTHR21838:SF2">
    <property type="entry name" value="COILED-COIL DOMAIN-CONTAINING PROTEIN 137"/>
    <property type="match status" value="1"/>
</dbReference>
<feature type="region of interest" description="Disordered" evidence="1">
    <location>
        <begin position="60"/>
        <end position="105"/>
    </location>
</feature>
<proteinExistence type="predicted"/>
<dbReference type="EnsemblMetazoa" id="AALFPA23_018191.R26719">
    <property type="protein sequence ID" value="AALFPA23_018191.P26719"/>
    <property type="gene ID" value="AALFPA23_018191"/>
</dbReference>
<feature type="region of interest" description="Disordered" evidence="1">
    <location>
        <begin position="213"/>
        <end position="307"/>
    </location>
</feature>
<sequence>MAVFGPNKRRKIPVPKRHGVRDPLKKLAEREAAIKDKINNPPREKDVQEVSNRFKKFVQLKEQTRNHASNKQRTPHQHQQPKQRREPKRSQLQVGDSVVRQLPKEPEEAFLARASKLQQDRVTEAKFSSKFNVDIERDESTGAVRLKKRKTHEIDELLKKKAEEAKGFKKKKKAKEENKKLTLAEKKALKKQKIEEKKRKEEDKLLEEYQMDNVAFGEVVDGPPTLNTKPRRAEKLEGAPRPGQKRLLLHSLLDPSKDEDDDQDAEPQKKKSKKKSQAQQQQQKLDLKGKRKNLPVCTRMKLEREQQSVIELYRQMKKSKNQGA</sequence>
<evidence type="ECO:0000256" key="1">
    <source>
        <dbReference type="SAM" id="MobiDB-lite"/>
    </source>
</evidence>
<dbReference type="InterPro" id="IPR026680">
    <property type="entry name" value="CCDC137"/>
</dbReference>
<feature type="region of interest" description="Disordered" evidence="1">
    <location>
        <begin position="32"/>
        <end position="51"/>
    </location>
</feature>